<evidence type="ECO:0000259" key="1">
    <source>
        <dbReference type="Pfam" id="PF13474"/>
    </source>
</evidence>
<dbReference type="Proteomes" id="UP000010824">
    <property type="component" value="Chromosome"/>
</dbReference>
<dbReference type="RefSeq" id="WP_015285935.1">
    <property type="nucleotide sequence ID" value="NC_019943.1"/>
</dbReference>
<evidence type="ECO:0000313" key="3">
    <source>
        <dbReference type="Proteomes" id="UP000010824"/>
    </source>
</evidence>
<gene>
    <name evidence="2" type="ordered locus">Metfor_1957</name>
</gene>
<dbReference type="InParanoid" id="L0HE13"/>
<dbReference type="AlphaFoldDB" id="L0HE13"/>
<keyword evidence="3" id="KW-1185">Reference proteome</keyword>
<accession>L0HE13</accession>
<dbReference type="Gene3D" id="3.10.450.50">
    <property type="match status" value="1"/>
</dbReference>
<dbReference type="EMBL" id="CP003167">
    <property type="protein sequence ID" value="AGB02972.1"/>
    <property type="molecule type" value="Genomic_DNA"/>
</dbReference>
<dbReference type="KEGG" id="mfo:Metfor_1957"/>
<dbReference type="HOGENOM" id="CLU_150437_0_0_2"/>
<dbReference type="OrthoDB" id="116758at2157"/>
<dbReference type="GeneID" id="14309350"/>
<feature type="domain" description="SnoaL-like" evidence="1">
    <location>
        <begin position="11"/>
        <end position="131"/>
    </location>
</feature>
<reference evidence="3" key="1">
    <citation type="submission" date="2011-12" db="EMBL/GenBank/DDBJ databases">
        <title>Complete sequence of Methanoregula formicicum SMSP.</title>
        <authorList>
            <person name="Lucas S."/>
            <person name="Han J."/>
            <person name="Lapidus A."/>
            <person name="Cheng J.-F."/>
            <person name="Goodwin L."/>
            <person name="Pitluck S."/>
            <person name="Peters L."/>
            <person name="Ovchinnikova G."/>
            <person name="Teshima H."/>
            <person name="Detter J.C."/>
            <person name="Han C."/>
            <person name="Tapia R."/>
            <person name="Land M."/>
            <person name="Hauser L."/>
            <person name="Kyrpides N."/>
            <person name="Ivanova N."/>
            <person name="Pagani I."/>
            <person name="Imachi H."/>
            <person name="Tamaki H."/>
            <person name="Sekiguchi Y."/>
            <person name="Kamagata Y."/>
            <person name="Cadillo-Quiroz H."/>
            <person name="Zinder S."/>
            <person name="Liu W.-T."/>
            <person name="Woyke T."/>
        </authorList>
    </citation>
    <scope>NUCLEOTIDE SEQUENCE [LARGE SCALE GENOMIC DNA]</scope>
    <source>
        <strain evidence="3">DSM 22288 / NBRC 105244 / SMSP</strain>
    </source>
</reference>
<protein>
    <submittedName>
        <fullName evidence="2">Ketosteroid isomerase-like enzyme</fullName>
    </submittedName>
</protein>
<proteinExistence type="predicted"/>
<dbReference type="Pfam" id="PF13474">
    <property type="entry name" value="SnoaL_3"/>
    <property type="match status" value="1"/>
</dbReference>
<organism evidence="2 3">
    <name type="scientific">Methanoregula formicica (strain DSM 22288 / NBRC 105244 / SMSP)</name>
    <dbReference type="NCBI Taxonomy" id="593750"/>
    <lineage>
        <taxon>Archaea</taxon>
        <taxon>Methanobacteriati</taxon>
        <taxon>Methanobacteriota</taxon>
        <taxon>Stenosarchaea group</taxon>
        <taxon>Methanomicrobia</taxon>
        <taxon>Methanomicrobiales</taxon>
        <taxon>Methanoregulaceae</taxon>
        <taxon>Methanoregula</taxon>
    </lineage>
</organism>
<dbReference type="eggNOG" id="arCOG07958">
    <property type="taxonomic scope" value="Archaea"/>
</dbReference>
<sequence length="143" mass="15551">MTLTKAQEEEIIATIEQYATAYRKKDIRAFSTIFSPEISGFGSGADEVIHNHADLIRQIRRDVSQADVHAVAFSDRQIIGDGRIAWVTSKSTMTFSVGGSAKQTLSGRSTMVLKNTGSRWVIAQLHFSLPFGGQSTGQSFPGA</sequence>
<dbReference type="InterPro" id="IPR032710">
    <property type="entry name" value="NTF2-like_dom_sf"/>
</dbReference>
<dbReference type="InterPro" id="IPR037401">
    <property type="entry name" value="SnoaL-like"/>
</dbReference>
<keyword evidence="2" id="KW-0413">Isomerase</keyword>
<evidence type="ECO:0000313" key="2">
    <source>
        <dbReference type="EMBL" id="AGB02972.1"/>
    </source>
</evidence>
<dbReference type="GO" id="GO:0016853">
    <property type="term" value="F:isomerase activity"/>
    <property type="evidence" value="ECO:0007669"/>
    <property type="project" value="UniProtKB-KW"/>
</dbReference>
<name>L0HE13_METFS</name>
<reference evidence="2 3" key="2">
    <citation type="journal article" date="2014" name="Genome Announc.">
        <title>Complete Genome Sequence of Methanoregula formicica SMSPT, a Mesophilic Hydrogenotrophic Methanogen Isolated from a Methanogenic Upflow Anaerobic Sludge Blanket Reactor.</title>
        <authorList>
            <person name="Yamamoto K."/>
            <person name="Tamaki H."/>
            <person name="Cadillo-Quiroz H."/>
            <person name="Imachi H."/>
            <person name="Kyrpides N."/>
            <person name="Woyke T."/>
            <person name="Goodwin L."/>
            <person name="Zinder S.H."/>
            <person name="Kamagata Y."/>
            <person name="Liu W.T."/>
        </authorList>
    </citation>
    <scope>NUCLEOTIDE SEQUENCE [LARGE SCALE GENOMIC DNA]</scope>
    <source>
        <strain evidence="3">DSM 22288 / NBRC 105244 / SMSP</strain>
    </source>
</reference>
<dbReference type="SUPFAM" id="SSF54427">
    <property type="entry name" value="NTF2-like"/>
    <property type="match status" value="1"/>
</dbReference>